<dbReference type="EMBL" id="MVGT01002934">
    <property type="protein sequence ID" value="OVA06190.1"/>
    <property type="molecule type" value="Genomic_DNA"/>
</dbReference>
<dbReference type="InParanoid" id="A0A200Q6R1"/>
<keyword evidence="2" id="KW-1185">Reference proteome</keyword>
<dbReference type="AlphaFoldDB" id="A0A200Q6R1"/>
<accession>A0A200Q6R1</accession>
<dbReference type="Proteomes" id="UP000195402">
    <property type="component" value="Unassembled WGS sequence"/>
</dbReference>
<proteinExistence type="predicted"/>
<reference evidence="1 2" key="1">
    <citation type="journal article" date="2017" name="Mol. Plant">
        <title>The Genome of Medicinal Plant Macleaya cordata Provides New Insights into Benzylisoquinoline Alkaloids Metabolism.</title>
        <authorList>
            <person name="Liu X."/>
            <person name="Liu Y."/>
            <person name="Huang P."/>
            <person name="Ma Y."/>
            <person name="Qing Z."/>
            <person name="Tang Q."/>
            <person name="Cao H."/>
            <person name="Cheng P."/>
            <person name="Zheng Y."/>
            <person name="Yuan Z."/>
            <person name="Zhou Y."/>
            <person name="Liu J."/>
            <person name="Tang Z."/>
            <person name="Zhuo Y."/>
            <person name="Zhang Y."/>
            <person name="Yu L."/>
            <person name="Huang J."/>
            <person name="Yang P."/>
            <person name="Peng Q."/>
            <person name="Zhang J."/>
            <person name="Jiang W."/>
            <person name="Zhang Z."/>
            <person name="Lin K."/>
            <person name="Ro D.K."/>
            <person name="Chen X."/>
            <person name="Xiong X."/>
            <person name="Shang Y."/>
            <person name="Huang S."/>
            <person name="Zeng J."/>
        </authorList>
    </citation>
    <scope>NUCLEOTIDE SEQUENCE [LARGE SCALE GENOMIC DNA]</scope>
    <source>
        <strain evidence="2">cv. BLH2017</strain>
        <tissue evidence="1">Root</tissue>
    </source>
</reference>
<name>A0A200Q6R1_MACCD</name>
<comment type="caution">
    <text evidence="1">The sequence shown here is derived from an EMBL/GenBank/DDBJ whole genome shotgun (WGS) entry which is preliminary data.</text>
</comment>
<sequence>MEVGRWWWWWWWKGGRRDSNFINRGYLISYPNYLSPFKGEGDSREEKELPARFIGIRFGGSALVQDGTIEARSAILLGSSLIDTWWPHPSQVDLKIRRLFNKVEACLSLNSLNDIPKFIFKCDYV</sequence>
<organism evidence="1 2">
    <name type="scientific">Macleaya cordata</name>
    <name type="common">Five-seeded plume-poppy</name>
    <name type="synonym">Bocconia cordata</name>
    <dbReference type="NCBI Taxonomy" id="56857"/>
    <lineage>
        <taxon>Eukaryota</taxon>
        <taxon>Viridiplantae</taxon>
        <taxon>Streptophyta</taxon>
        <taxon>Embryophyta</taxon>
        <taxon>Tracheophyta</taxon>
        <taxon>Spermatophyta</taxon>
        <taxon>Magnoliopsida</taxon>
        <taxon>Ranunculales</taxon>
        <taxon>Papaveraceae</taxon>
        <taxon>Papaveroideae</taxon>
        <taxon>Macleaya</taxon>
    </lineage>
</organism>
<gene>
    <name evidence="1" type="ORF">BVC80_857g28</name>
</gene>
<protein>
    <submittedName>
        <fullName evidence="1">Uncharacterized protein</fullName>
    </submittedName>
</protein>
<evidence type="ECO:0000313" key="2">
    <source>
        <dbReference type="Proteomes" id="UP000195402"/>
    </source>
</evidence>
<evidence type="ECO:0000313" key="1">
    <source>
        <dbReference type="EMBL" id="OVA06190.1"/>
    </source>
</evidence>